<name>A0A024TFR2_9STRA</name>
<organism evidence="1">
    <name type="scientific">Aphanomyces invadans</name>
    <dbReference type="NCBI Taxonomy" id="157072"/>
    <lineage>
        <taxon>Eukaryota</taxon>
        <taxon>Sar</taxon>
        <taxon>Stramenopiles</taxon>
        <taxon>Oomycota</taxon>
        <taxon>Saprolegniomycetes</taxon>
        <taxon>Saprolegniales</taxon>
        <taxon>Verrucalvaceae</taxon>
        <taxon>Aphanomyces</taxon>
    </lineage>
</organism>
<dbReference type="GeneID" id="20089878"/>
<dbReference type="RefSeq" id="XP_008878255.1">
    <property type="nucleotide sequence ID" value="XM_008880033.1"/>
</dbReference>
<evidence type="ECO:0000313" key="1">
    <source>
        <dbReference type="EMBL" id="ETV92990.1"/>
    </source>
</evidence>
<dbReference type="OrthoDB" id="7616520at2759"/>
<gene>
    <name evidence="1" type="ORF">H310_12828</name>
</gene>
<protein>
    <submittedName>
        <fullName evidence="1">Uncharacterized protein</fullName>
    </submittedName>
</protein>
<reference evidence="1" key="1">
    <citation type="submission" date="2013-12" db="EMBL/GenBank/DDBJ databases">
        <title>The Genome Sequence of Aphanomyces invadans NJM9701.</title>
        <authorList>
            <consortium name="The Broad Institute Genomics Platform"/>
            <person name="Russ C."/>
            <person name="Tyler B."/>
            <person name="van West P."/>
            <person name="Dieguez-Uribeondo J."/>
            <person name="Young S.K."/>
            <person name="Zeng Q."/>
            <person name="Gargeya S."/>
            <person name="Fitzgerald M."/>
            <person name="Abouelleil A."/>
            <person name="Alvarado L."/>
            <person name="Chapman S.B."/>
            <person name="Gainer-Dewar J."/>
            <person name="Goldberg J."/>
            <person name="Griggs A."/>
            <person name="Gujja S."/>
            <person name="Hansen M."/>
            <person name="Howarth C."/>
            <person name="Imamovic A."/>
            <person name="Ireland A."/>
            <person name="Larimer J."/>
            <person name="McCowan C."/>
            <person name="Murphy C."/>
            <person name="Pearson M."/>
            <person name="Poon T.W."/>
            <person name="Priest M."/>
            <person name="Roberts A."/>
            <person name="Saif S."/>
            <person name="Shea T."/>
            <person name="Sykes S."/>
            <person name="Wortman J."/>
            <person name="Nusbaum C."/>
            <person name="Birren B."/>
        </authorList>
    </citation>
    <scope>NUCLEOTIDE SEQUENCE [LARGE SCALE GENOMIC DNA]</scope>
    <source>
        <strain evidence="1">NJM9701</strain>
    </source>
</reference>
<sequence>MKHRRPEGTGILIETIAPSQYRHIEGMKHVHTAYEALVAHHQPTTKINRIQVAMEFAKFTCDPRQETLPDFIYRFQVLVRCLKKAECRKKSRESGRHGVKTRVTKEDHSNAAVYLFSMFENGHDLDMVNPDNESKEDEVVQPAVVDVGNTEPIKLGEPGEALPLRTEPDWSPTRQDVRQLSIGRIPYKLTFLSRQDLAALQIQRIQDPTQALTLPP</sequence>
<accession>A0A024TFR2</accession>
<dbReference type="EMBL" id="KI913995">
    <property type="protein sequence ID" value="ETV92990.1"/>
    <property type="molecule type" value="Genomic_DNA"/>
</dbReference>
<dbReference type="VEuPathDB" id="FungiDB:H310_12828"/>
<dbReference type="AlphaFoldDB" id="A0A024TFR2"/>
<proteinExistence type="predicted"/>